<dbReference type="AlphaFoldDB" id="A0A5B7H4Z3"/>
<protein>
    <submittedName>
        <fullName evidence="1">Uncharacterized protein</fullName>
    </submittedName>
</protein>
<accession>A0A5B7H4Z3</accession>
<evidence type="ECO:0000313" key="2">
    <source>
        <dbReference type="Proteomes" id="UP000324222"/>
    </source>
</evidence>
<comment type="caution">
    <text evidence="1">The sequence shown here is derived from an EMBL/GenBank/DDBJ whole genome shotgun (WGS) entry which is preliminary data.</text>
</comment>
<dbReference type="Proteomes" id="UP000324222">
    <property type="component" value="Unassembled WGS sequence"/>
</dbReference>
<organism evidence="1 2">
    <name type="scientific">Portunus trituberculatus</name>
    <name type="common">Swimming crab</name>
    <name type="synonym">Neptunus trituberculatus</name>
    <dbReference type="NCBI Taxonomy" id="210409"/>
    <lineage>
        <taxon>Eukaryota</taxon>
        <taxon>Metazoa</taxon>
        <taxon>Ecdysozoa</taxon>
        <taxon>Arthropoda</taxon>
        <taxon>Crustacea</taxon>
        <taxon>Multicrustacea</taxon>
        <taxon>Malacostraca</taxon>
        <taxon>Eumalacostraca</taxon>
        <taxon>Eucarida</taxon>
        <taxon>Decapoda</taxon>
        <taxon>Pleocyemata</taxon>
        <taxon>Brachyura</taxon>
        <taxon>Eubrachyura</taxon>
        <taxon>Portunoidea</taxon>
        <taxon>Portunidae</taxon>
        <taxon>Portuninae</taxon>
        <taxon>Portunus</taxon>
    </lineage>
</organism>
<gene>
    <name evidence="1" type="ORF">E2C01_061850</name>
</gene>
<keyword evidence="2" id="KW-1185">Reference proteome</keyword>
<evidence type="ECO:0000313" key="1">
    <source>
        <dbReference type="EMBL" id="MPC67671.1"/>
    </source>
</evidence>
<name>A0A5B7H4Z3_PORTR</name>
<dbReference type="EMBL" id="VSRR010026574">
    <property type="protein sequence ID" value="MPC67671.1"/>
    <property type="molecule type" value="Genomic_DNA"/>
</dbReference>
<proteinExistence type="predicted"/>
<sequence length="53" mass="6620">MYLLISRIPMIVKLVKQKKMYRYQRKHAIQKKMNLDDLWMKYENKVAMLNFID</sequence>
<reference evidence="1 2" key="1">
    <citation type="submission" date="2019-05" db="EMBL/GenBank/DDBJ databases">
        <title>Another draft genome of Portunus trituberculatus and its Hox gene families provides insights of decapod evolution.</title>
        <authorList>
            <person name="Jeong J.-H."/>
            <person name="Song I."/>
            <person name="Kim S."/>
            <person name="Choi T."/>
            <person name="Kim D."/>
            <person name="Ryu S."/>
            <person name="Kim W."/>
        </authorList>
    </citation>
    <scope>NUCLEOTIDE SEQUENCE [LARGE SCALE GENOMIC DNA]</scope>
    <source>
        <tissue evidence="1">Muscle</tissue>
    </source>
</reference>